<evidence type="ECO:0000313" key="2">
    <source>
        <dbReference type="Proteomes" id="UP000476411"/>
    </source>
</evidence>
<dbReference type="KEGG" id="chih:GWR21_27815"/>
<evidence type="ECO:0000313" key="1">
    <source>
        <dbReference type="EMBL" id="QHS63254.1"/>
    </source>
</evidence>
<protein>
    <submittedName>
        <fullName evidence="1">Uncharacterized protein</fullName>
    </submittedName>
</protein>
<dbReference type="Proteomes" id="UP000476411">
    <property type="component" value="Chromosome"/>
</dbReference>
<dbReference type="EMBL" id="CP048113">
    <property type="protein sequence ID" value="QHS63254.1"/>
    <property type="molecule type" value="Genomic_DNA"/>
</dbReference>
<accession>A0A6B9ZPC3</accession>
<gene>
    <name evidence="1" type="ORF">GWR21_27815</name>
</gene>
<name>A0A6B9ZPC3_9BACT</name>
<reference evidence="1 2" key="1">
    <citation type="submission" date="2020-01" db="EMBL/GenBank/DDBJ databases">
        <title>Complete genome sequence of Chitinophaga sp. H33E-04 isolated from quinoa roots.</title>
        <authorList>
            <person name="Weon H.-Y."/>
            <person name="Lee S.A."/>
        </authorList>
    </citation>
    <scope>NUCLEOTIDE SEQUENCE [LARGE SCALE GENOMIC DNA]</scope>
    <source>
        <strain evidence="1 2">H33E-04</strain>
    </source>
</reference>
<dbReference type="RefSeq" id="WP_162334974.1">
    <property type="nucleotide sequence ID" value="NZ_CP048113.1"/>
</dbReference>
<organism evidence="1 2">
    <name type="scientific">Chitinophaga agri</name>
    <dbReference type="NCBI Taxonomy" id="2703787"/>
    <lineage>
        <taxon>Bacteria</taxon>
        <taxon>Pseudomonadati</taxon>
        <taxon>Bacteroidota</taxon>
        <taxon>Chitinophagia</taxon>
        <taxon>Chitinophagales</taxon>
        <taxon>Chitinophagaceae</taxon>
        <taxon>Chitinophaga</taxon>
    </lineage>
</organism>
<dbReference type="AlphaFoldDB" id="A0A6B9ZPC3"/>
<keyword evidence="2" id="KW-1185">Reference proteome</keyword>
<proteinExistence type="predicted"/>
<sequence>MSNEIINYEEHTSFINQTIDLEDRLAPNDFLKVKLSDSTESNFVEFQLPKQSVDLYFKTLEIEKSINALKHVYAITAIKNLLKKNHFLQLNLDYSNKLINEEEFEREIDDNPDRFIIEMTSNDSVLDLYVISELIEKIGNQFTIDEVSELFSIDTESLHRVISKLISR</sequence>